<dbReference type="OrthoDB" id="193333at2759"/>
<sequence>MTNRGVVHELSAVWWLGILGVAWGFDLSFDFVYPQSVSFRAAVMTNTLIQAKPLAHFDENYTSTSKEPFAQFRGFQPDLLRALIPIARELDNVSLTFDLEEAPLFTYGLQFNYMANDCNFTEDNPIPLEDCNRLDFVVGDFYAFPKRSIKAPLTPTLLTSAAAPLQYVHRQKRQISTLAEAQALGEPVCLLDNSWHDETTLSLYPELTDLRCFSHEECVQFLKTEKCALFVDDDLQLKYMVVQDPELRMANDRFSTVDIVWPISARLSPLKQQLLIRWILQAKLLGIVDKLHDKYFSVELCTIGKAGINCDKPCSPTNGLVDRSGVCVCESTKWTGDDCNTLVLEDKNLIPQSMKAVAYLMVAINYAAVAVCASWLYWSRKTAQVMVAQPMFLILICVGCCISTSTILALAQEDEDNGSVAACRMIPWLYSVGFSITFGTLFAKIRRVWVLFVAAANMERTTVTARETLSIVGLVLLIDVLILVVWTVLDPLEWHRTAVRTDKYGYVLESEGYCSSEHWGNFGLAIGSLHFGLMALACWMCFVSRKLPTQFSEGKYVGIAMVSNLQIMAIGVPILAIVGSDSQTSFFVASAIIFFNDLAVIVLIFGNLMWSVRVERLKRESRPSRAASLIQSAMHSFARRTREEEILGHSGHSSVYSSAGKKRFSNLSGVGSVATSSVSSLGASLSSFVGRGFSGAKRSSAGTIDFNSSGRVVPRMPSVDEDDISEDDNESRKSEFNVGLSDDDEFAFDAGEEKCDLTPVGESEEDNDAVASSPDHKKFENVRENRDVSFELPETVETQGDRDGSGADNSTIVSTNGSSVVGEPLTNRSGHGEPLTSRSGHDELLPTDHLTANH</sequence>
<feature type="transmembrane region" description="Helical" evidence="10">
    <location>
        <begin position="586"/>
        <end position="610"/>
    </location>
</feature>
<dbReference type="SUPFAM" id="SSF53850">
    <property type="entry name" value="Periplasmic binding protein-like II"/>
    <property type="match status" value="1"/>
</dbReference>
<feature type="transmembrane region" description="Helical" evidence="10">
    <location>
        <begin position="431"/>
        <end position="456"/>
    </location>
</feature>
<feature type="transmembrane region" description="Helical" evidence="10">
    <location>
        <begin position="468"/>
        <end position="489"/>
    </location>
</feature>
<accession>A0A9N8H8F1</accession>
<dbReference type="EMBL" id="CAICTM010000166">
    <property type="protein sequence ID" value="CAB9503487.1"/>
    <property type="molecule type" value="Genomic_DNA"/>
</dbReference>
<reference evidence="12" key="1">
    <citation type="submission" date="2020-06" db="EMBL/GenBank/DDBJ databases">
        <authorList>
            <consortium name="Plant Systems Biology data submission"/>
        </authorList>
    </citation>
    <scope>NUCLEOTIDE SEQUENCE</scope>
    <source>
        <strain evidence="12">D6</strain>
    </source>
</reference>
<evidence type="ECO:0000256" key="9">
    <source>
        <dbReference type="SAM" id="MobiDB-lite"/>
    </source>
</evidence>
<feature type="domain" description="G-protein coupled receptors family 3 profile" evidence="11">
    <location>
        <begin position="419"/>
        <end position="605"/>
    </location>
</feature>
<keyword evidence="7" id="KW-0325">Glycoprotein</keyword>
<comment type="subcellular location">
    <subcellularLocation>
        <location evidence="1">Membrane</location>
        <topology evidence="1">Multi-pass membrane protein</topology>
    </subcellularLocation>
</comment>
<evidence type="ECO:0000256" key="1">
    <source>
        <dbReference type="ARBA" id="ARBA00004141"/>
    </source>
</evidence>
<dbReference type="AlphaFoldDB" id="A0A9N8H8F1"/>
<evidence type="ECO:0000259" key="11">
    <source>
        <dbReference type="PROSITE" id="PS50259"/>
    </source>
</evidence>
<feature type="transmembrane region" description="Helical" evidence="10">
    <location>
        <begin position="12"/>
        <end position="33"/>
    </location>
</feature>
<evidence type="ECO:0000313" key="13">
    <source>
        <dbReference type="Proteomes" id="UP001153069"/>
    </source>
</evidence>
<feature type="transmembrane region" description="Helical" evidence="10">
    <location>
        <begin position="556"/>
        <end position="580"/>
    </location>
</feature>
<dbReference type="PRINTS" id="PR00248">
    <property type="entry name" value="GPCRMGR"/>
</dbReference>
<keyword evidence="8" id="KW-0807">Transducer</keyword>
<feature type="region of interest" description="Disordered" evidence="9">
    <location>
        <begin position="696"/>
        <end position="743"/>
    </location>
</feature>
<dbReference type="Proteomes" id="UP001153069">
    <property type="component" value="Unassembled WGS sequence"/>
</dbReference>
<dbReference type="PROSITE" id="PS50259">
    <property type="entry name" value="G_PROTEIN_RECEP_F3_4"/>
    <property type="match status" value="1"/>
</dbReference>
<keyword evidence="13" id="KW-1185">Reference proteome</keyword>
<keyword evidence="3 10" id="KW-1133">Transmembrane helix</keyword>
<gene>
    <name evidence="12" type="ORF">SEMRO_167_G074490.1</name>
</gene>
<protein>
    <submittedName>
        <fullName evidence="12">Acid type B receptor subunit 1</fullName>
    </submittedName>
</protein>
<keyword evidence="6 12" id="KW-0675">Receptor</keyword>
<evidence type="ECO:0000313" key="12">
    <source>
        <dbReference type="EMBL" id="CAB9503487.1"/>
    </source>
</evidence>
<name>A0A9N8H8F1_9STRA</name>
<feature type="compositionally biased region" description="Polar residues" evidence="9">
    <location>
        <begin position="700"/>
        <end position="710"/>
    </location>
</feature>
<dbReference type="PANTHER" id="PTHR10519:SF20">
    <property type="entry name" value="G-PROTEIN COUPLED RECEPTOR 156-RELATED"/>
    <property type="match status" value="1"/>
</dbReference>
<feature type="compositionally biased region" description="Basic and acidic residues" evidence="9">
    <location>
        <begin position="774"/>
        <end position="789"/>
    </location>
</feature>
<feature type="transmembrane region" description="Helical" evidence="10">
    <location>
        <begin position="356"/>
        <end position="378"/>
    </location>
</feature>
<keyword evidence="2 10" id="KW-0812">Transmembrane</keyword>
<comment type="caution">
    <text evidence="12">The sequence shown here is derived from an EMBL/GenBank/DDBJ whole genome shotgun (WGS) entry which is preliminary data.</text>
</comment>
<evidence type="ECO:0000256" key="5">
    <source>
        <dbReference type="ARBA" id="ARBA00023136"/>
    </source>
</evidence>
<dbReference type="InterPro" id="IPR000337">
    <property type="entry name" value="GPCR_3"/>
</dbReference>
<feature type="compositionally biased region" description="Polar residues" evidence="9">
    <location>
        <begin position="807"/>
        <end position="819"/>
    </location>
</feature>
<organism evidence="12 13">
    <name type="scientific">Seminavis robusta</name>
    <dbReference type="NCBI Taxonomy" id="568900"/>
    <lineage>
        <taxon>Eukaryota</taxon>
        <taxon>Sar</taxon>
        <taxon>Stramenopiles</taxon>
        <taxon>Ochrophyta</taxon>
        <taxon>Bacillariophyta</taxon>
        <taxon>Bacillariophyceae</taxon>
        <taxon>Bacillariophycidae</taxon>
        <taxon>Naviculales</taxon>
        <taxon>Naviculaceae</taxon>
        <taxon>Seminavis</taxon>
    </lineage>
</organism>
<dbReference type="CDD" id="cd15047">
    <property type="entry name" value="7tmC_GABA-B-like"/>
    <property type="match status" value="1"/>
</dbReference>
<dbReference type="InterPro" id="IPR017978">
    <property type="entry name" value="GPCR_3_C"/>
</dbReference>
<keyword evidence="4" id="KW-0297">G-protein coupled receptor</keyword>
<evidence type="ECO:0000256" key="7">
    <source>
        <dbReference type="ARBA" id="ARBA00023180"/>
    </source>
</evidence>
<evidence type="ECO:0000256" key="8">
    <source>
        <dbReference type="ARBA" id="ARBA00023224"/>
    </source>
</evidence>
<feature type="compositionally biased region" description="Acidic residues" evidence="9">
    <location>
        <begin position="719"/>
        <end position="729"/>
    </location>
</feature>
<evidence type="ECO:0000256" key="6">
    <source>
        <dbReference type="ARBA" id="ARBA00023170"/>
    </source>
</evidence>
<evidence type="ECO:0000256" key="4">
    <source>
        <dbReference type="ARBA" id="ARBA00023040"/>
    </source>
</evidence>
<proteinExistence type="predicted"/>
<keyword evidence="5 10" id="KW-0472">Membrane</keyword>
<dbReference type="InterPro" id="IPR002455">
    <property type="entry name" value="GPCR3_GABA-B"/>
</dbReference>
<dbReference type="GO" id="GO:0004965">
    <property type="term" value="F:G protein-coupled GABA receptor activity"/>
    <property type="evidence" value="ECO:0007669"/>
    <property type="project" value="InterPro"/>
</dbReference>
<feature type="transmembrane region" description="Helical" evidence="10">
    <location>
        <begin position="390"/>
        <end position="411"/>
    </location>
</feature>
<evidence type="ECO:0000256" key="2">
    <source>
        <dbReference type="ARBA" id="ARBA00022692"/>
    </source>
</evidence>
<feature type="region of interest" description="Disordered" evidence="9">
    <location>
        <begin position="757"/>
        <end position="854"/>
    </location>
</feature>
<dbReference type="GO" id="GO:0038039">
    <property type="term" value="C:G protein-coupled receptor heterodimeric complex"/>
    <property type="evidence" value="ECO:0007669"/>
    <property type="project" value="TreeGrafter"/>
</dbReference>
<evidence type="ECO:0000256" key="3">
    <source>
        <dbReference type="ARBA" id="ARBA00022989"/>
    </source>
</evidence>
<dbReference type="PANTHER" id="PTHR10519">
    <property type="entry name" value="GABA-B RECEPTOR"/>
    <property type="match status" value="1"/>
</dbReference>
<feature type="transmembrane region" description="Helical" evidence="10">
    <location>
        <begin position="522"/>
        <end position="544"/>
    </location>
</feature>
<evidence type="ECO:0000256" key="10">
    <source>
        <dbReference type="SAM" id="Phobius"/>
    </source>
</evidence>
<dbReference type="Pfam" id="PF00003">
    <property type="entry name" value="7tm_3"/>
    <property type="match status" value="1"/>
</dbReference>